<accession>A0A6M3KZJ6</accession>
<proteinExistence type="predicted"/>
<organism evidence="1">
    <name type="scientific">viral metagenome</name>
    <dbReference type="NCBI Taxonomy" id="1070528"/>
    <lineage>
        <taxon>unclassified sequences</taxon>
        <taxon>metagenomes</taxon>
        <taxon>organismal metagenomes</taxon>
    </lineage>
</organism>
<dbReference type="EMBL" id="MT142640">
    <property type="protein sequence ID" value="QJA86528.1"/>
    <property type="molecule type" value="Genomic_DNA"/>
</dbReference>
<protein>
    <submittedName>
        <fullName evidence="1">Uncharacterized protein</fullName>
    </submittedName>
</protein>
<evidence type="ECO:0000313" key="1">
    <source>
        <dbReference type="EMBL" id="QJA86528.1"/>
    </source>
</evidence>
<sequence>MSMLSSRDKLEIVPVQAADIPKLYELIAYRYRNVLSEINVRDRVLSNDDLAESE</sequence>
<dbReference type="AlphaFoldDB" id="A0A6M3KZJ6"/>
<gene>
    <name evidence="1" type="ORF">MM415B03173_0011</name>
</gene>
<name>A0A6M3KZJ6_9ZZZZ</name>
<reference evidence="1" key="1">
    <citation type="submission" date="2020-03" db="EMBL/GenBank/DDBJ databases">
        <title>The deep terrestrial virosphere.</title>
        <authorList>
            <person name="Holmfeldt K."/>
            <person name="Nilsson E."/>
            <person name="Simone D."/>
            <person name="Lopez-Fernandez M."/>
            <person name="Wu X."/>
            <person name="de Brujin I."/>
            <person name="Lundin D."/>
            <person name="Andersson A."/>
            <person name="Bertilsson S."/>
            <person name="Dopson M."/>
        </authorList>
    </citation>
    <scope>NUCLEOTIDE SEQUENCE</scope>
    <source>
        <strain evidence="1">MM415B03173</strain>
    </source>
</reference>